<protein>
    <submittedName>
        <fullName evidence="8">Cobalt-zinc-cadmium resistance protein czcD</fullName>
    </submittedName>
</protein>
<feature type="region of interest" description="Disordered" evidence="6">
    <location>
        <begin position="1"/>
        <end position="24"/>
    </location>
</feature>
<comment type="subcellular location">
    <subcellularLocation>
        <location evidence="1">Membrane</location>
        <topology evidence="1">Multi-pass membrane protein</topology>
    </subcellularLocation>
</comment>
<gene>
    <name evidence="8" type="ordered locus">H16_A1913</name>
</gene>
<feature type="region of interest" description="Disordered" evidence="6">
    <location>
        <begin position="125"/>
        <end position="154"/>
    </location>
</feature>
<evidence type="ECO:0000259" key="7">
    <source>
        <dbReference type="Pfam" id="PF01545"/>
    </source>
</evidence>
<evidence type="ECO:0000256" key="1">
    <source>
        <dbReference type="ARBA" id="ARBA00004141"/>
    </source>
</evidence>
<dbReference type="EMBL" id="AM260479">
    <property type="protein sequence ID" value="CAJ93014.1"/>
    <property type="molecule type" value="Genomic_DNA"/>
</dbReference>
<dbReference type="KEGG" id="reh:H16_A1913"/>
<evidence type="ECO:0000256" key="5">
    <source>
        <dbReference type="ARBA" id="ARBA00023136"/>
    </source>
</evidence>
<evidence type="ECO:0000313" key="9">
    <source>
        <dbReference type="Proteomes" id="UP000008210"/>
    </source>
</evidence>
<keyword evidence="2" id="KW-0813">Transport</keyword>
<feature type="compositionally biased region" description="Low complexity" evidence="6">
    <location>
        <begin position="8"/>
        <end position="20"/>
    </location>
</feature>
<evidence type="ECO:0000256" key="3">
    <source>
        <dbReference type="ARBA" id="ARBA00022692"/>
    </source>
</evidence>
<dbReference type="eggNOG" id="COG0053">
    <property type="taxonomic scope" value="Bacteria"/>
</dbReference>
<dbReference type="Proteomes" id="UP000008210">
    <property type="component" value="Chromosome 1"/>
</dbReference>
<organism evidence="8 9">
    <name type="scientific">Cupriavidus necator (strain ATCC 17699 / DSM 428 / KCTC 22496 / NCIMB 10442 / H16 / Stanier 337)</name>
    <name type="common">Ralstonia eutropha</name>
    <dbReference type="NCBI Taxonomy" id="381666"/>
    <lineage>
        <taxon>Bacteria</taxon>
        <taxon>Pseudomonadati</taxon>
        <taxon>Pseudomonadota</taxon>
        <taxon>Betaproteobacteria</taxon>
        <taxon>Burkholderiales</taxon>
        <taxon>Burkholderiaceae</taxon>
        <taxon>Cupriavidus</taxon>
    </lineage>
</organism>
<accession>Q0KAF7</accession>
<dbReference type="HOGENOM" id="CLU_1400453_0_0_4"/>
<keyword evidence="4" id="KW-1133">Transmembrane helix</keyword>
<evidence type="ECO:0000256" key="6">
    <source>
        <dbReference type="SAM" id="MobiDB-lite"/>
    </source>
</evidence>
<dbReference type="STRING" id="381666.H16_A1913"/>
<reference evidence="8 9" key="1">
    <citation type="journal article" date="2006" name="Nat. Biotechnol.">
        <title>Genome sequence of the bioplastic-producing 'Knallgas' bacterium Ralstonia eutropha H16.</title>
        <authorList>
            <person name="Pohlmann A."/>
            <person name="Fricke W.F."/>
            <person name="Reinecke F."/>
            <person name="Kusian B."/>
            <person name="Liesegang H."/>
            <person name="Cramm R."/>
            <person name="Eitinger T."/>
            <person name="Ewering C."/>
            <person name="Potter M."/>
            <person name="Schwartz E."/>
            <person name="Strittmatter A."/>
            <person name="Voss I."/>
            <person name="Gottschalk G."/>
            <person name="Steinbuechel A."/>
            <person name="Friedrich B."/>
            <person name="Bowien B."/>
        </authorList>
    </citation>
    <scope>NUCLEOTIDE SEQUENCE [LARGE SCALE GENOMIC DNA]</scope>
    <source>
        <strain evidence="9">ATCC 17699 / DSM 428 / KCTC 22496 / NCIMB 10442 / H16 / Stanier 337</strain>
    </source>
</reference>
<dbReference type="GO" id="GO:0008324">
    <property type="term" value="F:monoatomic cation transmembrane transporter activity"/>
    <property type="evidence" value="ECO:0007669"/>
    <property type="project" value="InterPro"/>
</dbReference>
<dbReference type="AlphaFoldDB" id="Q0KAF7"/>
<feature type="domain" description="Cation efflux protein transmembrane" evidence="7">
    <location>
        <begin position="39"/>
        <end position="114"/>
    </location>
</feature>
<dbReference type="InterPro" id="IPR058533">
    <property type="entry name" value="Cation_efflux_TM"/>
</dbReference>
<dbReference type="PANTHER" id="PTHR13414:SF9">
    <property type="entry name" value="PROTON-COUPLED ZINC ANTIPORTER SLC30A9, MITOCHONDRIAL"/>
    <property type="match status" value="1"/>
</dbReference>
<dbReference type="InterPro" id="IPR040177">
    <property type="entry name" value="SLC30A9"/>
</dbReference>
<evidence type="ECO:0000256" key="2">
    <source>
        <dbReference type="ARBA" id="ARBA00022448"/>
    </source>
</evidence>
<dbReference type="GO" id="GO:0016020">
    <property type="term" value="C:membrane"/>
    <property type="evidence" value="ECO:0007669"/>
    <property type="project" value="UniProtKB-SubCell"/>
</dbReference>
<sequence>MRRGPETAQQGGASPAPAASETLPASPVSSGSRIAVYGAIAANVAIAATKFVVAAVTGSSAMLSEAIHSTVDTGNELLLLVGMARSRRPADAMHPFGYGKELYFWSLMVAVLLLTHRHRYRCQRRRGRHRPDRAPHPGAVSSGQPDLYRSPADDQGHACGGLNATTAHLVAADYAAARSLIFGKSTGTAKATFT</sequence>
<dbReference type="SUPFAM" id="SSF161111">
    <property type="entry name" value="Cation efflux protein transmembrane domain-like"/>
    <property type="match status" value="1"/>
</dbReference>
<dbReference type="Gene3D" id="1.20.1510.10">
    <property type="entry name" value="Cation efflux protein transmembrane domain"/>
    <property type="match status" value="1"/>
</dbReference>
<evidence type="ECO:0000256" key="4">
    <source>
        <dbReference type="ARBA" id="ARBA00022989"/>
    </source>
</evidence>
<keyword evidence="5" id="KW-0472">Membrane</keyword>
<name>Q0KAF7_CUPNH</name>
<dbReference type="InterPro" id="IPR027469">
    <property type="entry name" value="Cation_efflux_TMD_sf"/>
</dbReference>
<proteinExistence type="predicted"/>
<dbReference type="PANTHER" id="PTHR13414">
    <property type="entry name" value="HUEL-CATION TRANSPORTER"/>
    <property type="match status" value="1"/>
</dbReference>
<keyword evidence="3" id="KW-0812">Transmembrane</keyword>
<keyword evidence="9" id="KW-1185">Reference proteome</keyword>
<dbReference type="GO" id="GO:0006829">
    <property type="term" value="P:zinc ion transport"/>
    <property type="evidence" value="ECO:0007669"/>
    <property type="project" value="InterPro"/>
</dbReference>
<dbReference type="Pfam" id="PF01545">
    <property type="entry name" value="Cation_efflux"/>
    <property type="match status" value="1"/>
</dbReference>
<evidence type="ECO:0000313" key="8">
    <source>
        <dbReference type="EMBL" id="CAJ93014.1"/>
    </source>
</evidence>